<comment type="similarity">
    <text evidence="1">Belongs to the LysR transcriptional regulatory family.</text>
</comment>
<organism evidence="6 7">
    <name type="scientific">Cystobacter ferrugineus</name>
    <dbReference type="NCBI Taxonomy" id="83449"/>
    <lineage>
        <taxon>Bacteria</taxon>
        <taxon>Pseudomonadati</taxon>
        <taxon>Myxococcota</taxon>
        <taxon>Myxococcia</taxon>
        <taxon>Myxococcales</taxon>
        <taxon>Cystobacterineae</taxon>
        <taxon>Archangiaceae</taxon>
        <taxon>Cystobacter</taxon>
    </lineage>
</organism>
<dbReference type="Pfam" id="PF03466">
    <property type="entry name" value="LysR_substrate"/>
    <property type="match status" value="1"/>
</dbReference>
<dbReference type="InterPro" id="IPR036390">
    <property type="entry name" value="WH_DNA-bd_sf"/>
</dbReference>
<keyword evidence="4" id="KW-0804">Transcription</keyword>
<evidence type="ECO:0000256" key="1">
    <source>
        <dbReference type="ARBA" id="ARBA00009437"/>
    </source>
</evidence>
<protein>
    <submittedName>
        <fullName evidence="6">LysR family transcriptional regulator</fullName>
    </submittedName>
</protein>
<reference evidence="6 7" key="2">
    <citation type="submission" date="2016-12" db="EMBL/GenBank/DDBJ databases">
        <title>Draft Genome Sequence of Cystobacter ferrugineus Strain Cbfe23.</title>
        <authorList>
            <person name="Akbar S."/>
            <person name="Dowd S.E."/>
            <person name="Stevens D.C."/>
        </authorList>
    </citation>
    <scope>NUCLEOTIDE SEQUENCE [LARGE SCALE GENOMIC DNA]</scope>
    <source>
        <strain evidence="6 7">Cbfe23</strain>
    </source>
</reference>
<keyword evidence="7" id="KW-1185">Reference proteome</keyword>
<keyword evidence="3" id="KW-0238">DNA-binding</keyword>
<dbReference type="PANTHER" id="PTHR30537:SF1">
    <property type="entry name" value="HTH-TYPE TRANSCRIPTIONAL REGULATOR PGRR"/>
    <property type="match status" value="1"/>
</dbReference>
<comment type="caution">
    <text evidence="6">The sequence shown here is derived from an EMBL/GenBank/DDBJ whole genome shotgun (WGS) entry which is preliminary data.</text>
</comment>
<sequence>MRDELGGLEAFLSVAEKRSFKAAAEELGVTRSAVSQTILQVEERLGVRLLQRTTRSVGLTEAGKRLYQGLKPAFADMRATLESLNELRSRPSGTLRLNVTSIAEDFLSERTLAEFLAEYPDIKLDILVDDSPSDIVQQGFDAGVRLGEVIDKDMVAISISGEQRQLVVGSPAYFAAHGKPRHPRELHAHACIGWRMANGAPYHWEFTEKGKDFELAIDARVNTNEKHLMLRLACDGAGLTIGMEDTFRSYIQRGELLPVLEDFCPPFAGFYLYYPSRAQIPLKLKALIQFLRKRARSRERRK</sequence>
<dbReference type="OrthoDB" id="5416547at2"/>
<dbReference type="Proteomes" id="UP000182229">
    <property type="component" value="Unassembled WGS sequence"/>
</dbReference>
<evidence type="ECO:0000313" key="6">
    <source>
        <dbReference type="EMBL" id="OJH42444.1"/>
    </source>
</evidence>
<dbReference type="FunFam" id="1.10.10.10:FF:000001">
    <property type="entry name" value="LysR family transcriptional regulator"/>
    <property type="match status" value="1"/>
</dbReference>
<proteinExistence type="inferred from homology"/>
<accession>A0A1L9BJE7</accession>
<dbReference type="STRING" id="83449.BON30_04420"/>
<dbReference type="PROSITE" id="PS50931">
    <property type="entry name" value="HTH_LYSR"/>
    <property type="match status" value="1"/>
</dbReference>
<dbReference type="InterPro" id="IPR058163">
    <property type="entry name" value="LysR-type_TF_proteobact-type"/>
</dbReference>
<dbReference type="InterPro" id="IPR000847">
    <property type="entry name" value="LysR_HTH_N"/>
</dbReference>
<evidence type="ECO:0000256" key="3">
    <source>
        <dbReference type="ARBA" id="ARBA00023125"/>
    </source>
</evidence>
<reference evidence="7" key="1">
    <citation type="submission" date="2016-11" db="EMBL/GenBank/DDBJ databases">
        <authorList>
            <person name="Shukria A."/>
            <person name="Stevens D.C."/>
        </authorList>
    </citation>
    <scope>NUCLEOTIDE SEQUENCE [LARGE SCALE GENOMIC DNA]</scope>
    <source>
        <strain evidence="7">Cbfe23</strain>
    </source>
</reference>
<dbReference type="Gene3D" id="1.10.10.10">
    <property type="entry name" value="Winged helix-like DNA-binding domain superfamily/Winged helix DNA-binding domain"/>
    <property type="match status" value="1"/>
</dbReference>
<evidence type="ECO:0000259" key="5">
    <source>
        <dbReference type="PROSITE" id="PS50931"/>
    </source>
</evidence>
<dbReference type="CDD" id="cd08474">
    <property type="entry name" value="PBP2_CrgA_like_5"/>
    <property type="match status" value="1"/>
</dbReference>
<feature type="domain" description="HTH lysR-type" evidence="5">
    <location>
        <begin position="3"/>
        <end position="60"/>
    </location>
</feature>
<evidence type="ECO:0000256" key="4">
    <source>
        <dbReference type="ARBA" id="ARBA00023163"/>
    </source>
</evidence>
<gene>
    <name evidence="6" type="ORF">BON30_04420</name>
</gene>
<evidence type="ECO:0000256" key="2">
    <source>
        <dbReference type="ARBA" id="ARBA00023015"/>
    </source>
</evidence>
<dbReference type="AlphaFoldDB" id="A0A1L9BJE7"/>
<dbReference type="GO" id="GO:0003700">
    <property type="term" value="F:DNA-binding transcription factor activity"/>
    <property type="evidence" value="ECO:0007669"/>
    <property type="project" value="InterPro"/>
</dbReference>
<dbReference type="SUPFAM" id="SSF46785">
    <property type="entry name" value="Winged helix' DNA-binding domain"/>
    <property type="match status" value="1"/>
</dbReference>
<dbReference type="Pfam" id="PF00126">
    <property type="entry name" value="HTH_1"/>
    <property type="match status" value="1"/>
</dbReference>
<evidence type="ECO:0000313" key="7">
    <source>
        <dbReference type="Proteomes" id="UP000182229"/>
    </source>
</evidence>
<dbReference type="GO" id="GO:0043565">
    <property type="term" value="F:sequence-specific DNA binding"/>
    <property type="evidence" value="ECO:0007669"/>
    <property type="project" value="TreeGrafter"/>
</dbReference>
<keyword evidence="2" id="KW-0805">Transcription regulation</keyword>
<dbReference type="Gene3D" id="3.40.190.290">
    <property type="match status" value="1"/>
</dbReference>
<dbReference type="RefSeq" id="WP_071896539.1">
    <property type="nucleotide sequence ID" value="NZ_MPIN01000001.1"/>
</dbReference>
<dbReference type="InterPro" id="IPR005119">
    <property type="entry name" value="LysR_subst-bd"/>
</dbReference>
<dbReference type="GO" id="GO:0006351">
    <property type="term" value="P:DNA-templated transcription"/>
    <property type="evidence" value="ECO:0007669"/>
    <property type="project" value="TreeGrafter"/>
</dbReference>
<name>A0A1L9BJE7_9BACT</name>
<dbReference type="InterPro" id="IPR036388">
    <property type="entry name" value="WH-like_DNA-bd_sf"/>
</dbReference>
<dbReference type="EMBL" id="MPIN01000001">
    <property type="protein sequence ID" value="OJH42444.1"/>
    <property type="molecule type" value="Genomic_DNA"/>
</dbReference>
<dbReference type="PANTHER" id="PTHR30537">
    <property type="entry name" value="HTH-TYPE TRANSCRIPTIONAL REGULATOR"/>
    <property type="match status" value="1"/>
</dbReference>
<dbReference type="SUPFAM" id="SSF53850">
    <property type="entry name" value="Periplasmic binding protein-like II"/>
    <property type="match status" value="1"/>
</dbReference>